<evidence type="ECO:0000313" key="2">
    <source>
        <dbReference type="Proteomes" id="UP001058074"/>
    </source>
</evidence>
<gene>
    <name evidence="1" type="ORF">rsdtw13_02340</name>
</gene>
<organism evidence="1 2">
    <name type="scientific">Inconstantimicrobium mannanitabidum</name>
    <dbReference type="NCBI Taxonomy" id="1604901"/>
    <lineage>
        <taxon>Bacteria</taxon>
        <taxon>Bacillati</taxon>
        <taxon>Bacillota</taxon>
        <taxon>Clostridia</taxon>
        <taxon>Eubacteriales</taxon>
        <taxon>Clostridiaceae</taxon>
        <taxon>Inconstantimicrobium</taxon>
    </lineage>
</organism>
<accession>A0ACB5R7J5</accession>
<keyword evidence="2" id="KW-1185">Reference proteome</keyword>
<comment type="caution">
    <text evidence="1">The sequence shown here is derived from an EMBL/GenBank/DDBJ whole genome shotgun (WGS) entry which is preliminary data.</text>
</comment>
<protein>
    <submittedName>
        <fullName evidence="1">Aminoglycoside phosphotransferase</fullName>
    </submittedName>
</protein>
<sequence length="284" mass="33265">MDIKGVIRVLISNDIVKHICNYDQLAGEHKNKIWLIEKEDNKKIIVKISDEVSIDNEVKFLDFYREIDVFPNVIYHNSKKRLLCYEYIQGDIKLNIDSMELLRDIILIAKAYKICDSDGYGYLKKLEDYRQFFMNSIFQSSKRIKTLIDYQDYMMVKHKIELITSEERHVDKYLLHGDFGINNCVFRNKKLVGVVNSASIVGEPIYDVIYALCSNIRFLSSVGVNNIYLALSDLGYSKDVINAYLIVVLYIRIGTCIKYDSYDLQDYLKFWEDNFSNSNKLVLK</sequence>
<reference evidence="1" key="1">
    <citation type="journal article" date="2025" name="Int. J. Syst. Evol. Microbiol.">
        <title>Inconstantimicrobium mannanitabidum sp. nov., a novel member of the family Clostridiaceae isolated from anoxic soil under the treatment of reductive soil disinfestation.</title>
        <authorList>
            <person name="Ueki A."/>
            <person name="Tonouchi A."/>
            <person name="Honma S."/>
            <person name="Kaku N."/>
            <person name="Ueki K."/>
        </authorList>
    </citation>
    <scope>NUCLEOTIDE SEQUENCE</scope>
    <source>
        <strain evidence="1">TW13</strain>
    </source>
</reference>
<dbReference type="Proteomes" id="UP001058074">
    <property type="component" value="Unassembled WGS sequence"/>
</dbReference>
<evidence type="ECO:0000313" key="1">
    <source>
        <dbReference type="EMBL" id="GKX64976.1"/>
    </source>
</evidence>
<proteinExistence type="predicted"/>
<name>A0ACB5R7J5_9CLOT</name>
<dbReference type="EMBL" id="BROD01000001">
    <property type="protein sequence ID" value="GKX64976.1"/>
    <property type="molecule type" value="Genomic_DNA"/>
</dbReference>